<sequence length="91" mass="10194">MFRPINLVRFVVSLATLQTEIIAAKGYPVQVHRVVTKDSYVLKVIRIPHGRTHHNTNPRPVVFLLHSLLASSTDYVINMPHQSLGASQLAI</sequence>
<dbReference type="InterPro" id="IPR029058">
    <property type="entry name" value="AB_hydrolase_fold"/>
</dbReference>
<dbReference type="AlphaFoldDB" id="A0A9J6GFJ4"/>
<dbReference type="Proteomes" id="UP000821853">
    <property type="component" value="Unassembled WGS sequence"/>
</dbReference>
<evidence type="ECO:0000313" key="4">
    <source>
        <dbReference type="Proteomes" id="UP000821853"/>
    </source>
</evidence>
<organism evidence="3 4">
    <name type="scientific">Haemaphysalis longicornis</name>
    <name type="common">Bush tick</name>
    <dbReference type="NCBI Taxonomy" id="44386"/>
    <lineage>
        <taxon>Eukaryota</taxon>
        <taxon>Metazoa</taxon>
        <taxon>Ecdysozoa</taxon>
        <taxon>Arthropoda</taxon>
        <taxon>Chelicerata</taxon>
        <taxon>Arachnida</taxon>
        <taxon>Acari</taxon>
        <taxon>Parasitiformes</taxon>
        <taxon>Ixodida</taxon>
        <taxon>Ixodoidea</taxon>
        <taxon>Ixodidae</taxon>
        <taxon>Haemaphysalinae</taxon>
        <taxon>Haemaphysalis</taxon>
    </lineage>
</organism>
<accession>A0A9J6GFJ4</accession>
<dbReference type="VEuPathDB" id="VectorBase:HLOH_053249"/>
<protein>
    <recommendedName>
        <fullName evidence="2">Partial AB-hydrolase lipase domain-containing protein</fullName>
    </recommendedName>
</protein>
<evidence type="ECO:0000259" key="2">
    <source>
        <dbReference type="Pfam" id="PF04083"/>
    </source>
</evidence>
<dbReference type="OrthoDB" id="6777020at2759"/>
<dbReference type="EMBL" id="JABSTR010000008">
    <property type="protein sequence ID" value="KAH9377206.1"/>
    <property type="molecule type" value="Genomic_DNA"/>
</dbReference>
<keyword evidence="1" id="KW-0732">Signal</keyword>
<comment type="caution">
    <text evidence="3">The sequence shown here is derived from an EMBL/GenBank/DDBJ whole genome shotgun (WGS) entry which is preliminary data.</text>
</comment>
<name>A0A9J6GFJ4_HAELO</name>
<dbReference type="Gene3D" id="3.40.50.1820">
    <property type="entry name" value="alpha/beta hydrolase"/>
    <property type="match status" value="1"/>
</dbReference>
<feature type="chain" id="PRO_5039896117" description="Partial AB-hydrolase lipase domain-containing protein" evidence="1">
    <location>
        <begin position="27"/>
        <end position="91"/>
    </location>
</feature>
<dbReference type="Pfam" id="PF04083">
    <property type="entry name" value="Abhydro_lipase"/>
    <property type="match status" value="1"/>
</dbReference>
<feature type="domain" description="Partial AB-hydrolase lipase" evidence="2">
    <location>
        <begin position="19"/>
        <end position="78"/>
    </location>
</feature>
<proteinExistence type="predicted"/>
<feature type="signal peptide" evidence="1">
    <location>
        <begin position="1"/>
        <end position="26"/>
    </location>
</feature>
<dbReference type="PANTHER" id="PTHR11005">
    <property type="entry name" value="LYSOSOMAL ACID LIPASE-RELATED"/>
    <property type="match status" value="1"/>
</dbReference>
<reference evidence="3 4" key="1">
    <citation type="journal article" date="2020" name="Cell">
        <title>Large-Scale Comparative Analyses of Tick Genomes Elucidate Their Genetic Diversity and Vector Capacities.</title>
        <authorList>
            <consortium name="Tick Genome and Microbiome Consortium (TIGMIC)"/>
            <person name="Jia N."/>
            <person name="Wang J."/>
            <person name="Shi W."/>
            <person name="Du L."/>
            <person name="Sun Y."/>
            <person name="Zhan W."/>
            <person name="Jiang J.F."/>
            <person name="Wang Q."/>
            <person name="Zhang B."/>
            <person name="Ji P."/>
            <person name="Bell-Sakyi L."/>
            <person name="Cui X.M."/>
            <person name="Yuan T.T."/>
            <person name="Jiang B.G."/>
            <person name="Yang W.F."/>
            <person name="Lam T.T."/>
            <person name="Chang Q.C."/>
            <person name="Ding S.J."/>
            <person name="Wang X.J."/>
            <person name="Zhu J.G."/>
            <person name="Ruan X.D."/>
            <person name="Zhao L."/>
            <person name="Wei J.T."/>
            <person name="Ye R.Z."/>
            <person name="Que T.C."/>
            <person name="Du C.H."/>
            <person name="Zhou Y.H."/>
            <person name="Cheng J.X."/>
            <person name="Dai P.F."/>
            <person name="Guo W.B."/>
            <person name="Han X.H."/>
            <person name="Huang E.J."/>
            <person name="Li L.F."/>
            <person name="Wei W."/>
            <person name="Gao Y.C."/>
            <person name="Liu J.Z."/>
            <person name="Shao H.Z."/>
            <person name="Wang X."/>
            <person name="Wang C.C."/>
            <person name="Yang T.C."/>
            <person name="Huo Q.B."/>
            <person name="Li W."/>
            <person name="Chen H.Y."/>
            <person name="Chen S.E."/>
            <person name="Zhou L.G."/>
            <person name="Ni X.B."/>
            <person name="Tian J.H."/>
            <person name="Sheng Y."/>
            <person name="Liu T."/>
            <person name="Pan Y.S."/>
            <person name="Xia L.Y."/>
            <person name="Li J."/>
            <person name="Zhao F."/>
            <person name="Cao W.C."/>
        </authorList>
    </citation>
    <scope>NUCLEOTIDE SEQUENCE [LARGE SCALE GENOMIC DNA]</scope>
    <source>
        <strain evidence="3">HaeL-2018</strain>
    </source>
</reference>
<keyword evidence="4" id="KW-1185">Reference proteome</keyword>
<gene>
    <name evidence="3" type="ORF">HPB48_011008</name>
</gene>
<evidence type="ECO:0000313" key="3">
    <source>
        <dbReference type="EMBL" id="KAH9377206.1"/>
    </source>
</evidence>
<dbReference type="SUPFAM" id="SSF53474">
    <property type="entry name" value="alpha/beta-Hydrolases"/>
    <property type="match status" value="1"/>
</dbReference>
<dbReference type="GO" id="GO:0006629">
    <property type="term" value="P:lipid metabolic process"/>
    <property type="evidence" value="ECO:0007669"/>
    <property type="project" value="InterPro"/>
</dbReference>
<evidence type="ECO:0000256" key="1">
    <source>
        <dbReference type="SAM" id="SignalP"/>
    </source>
</evidence>
<dbReference type="InterPro" id="IPR006693">
    <property type="entry name" value="AB_hydrolase_lipase"/>
</dbReference>